<dbReference type="GO" id="GO:0000155">
    <property type="term" value="F:phosphorelay sensor kinase activity"/>
    <property type="evidence" value="ECO:0007669"/>
    <property type="project" value="InterPro"/>
</dbReference>
<dbReference type="SMART" id="SM00387">
    <property type="entry name" value="HATPase_c"/>
    <property type="match status" value="1"/>
</dbReference>
<dbReference type="PROSITE" id="PS50112">
    <property type="entry name" value="PAS"/>
    <property type="match status" value="7"/>
</dbReference>
<dbReference type="PROSITE" id="PS50109">
    <property type="entry name" value="HIS_KIN"/>
    <property type="match status" value="1"/>
</dbReference>
<keyword evidence="15" id="KW-1185">Reference proteome</keyword>
<dbReference type="InterPro" id="IPR013655">
    <property type="entry name" value="PAS_fold_3"/>
</dbReference>
<dbReference type="CDD" id="cd00130">
    <property type="entry name" value="PAS"/>
    <property type="match status" value="7"/>
</dbReference>
<feature type="coiled-coil region" evidence="8">
    <location>
        <begin position="1221"/>
        <end position="1259"/>
    </location>
</feature>
<evidence type="ECO:0000256" key="5">
    <source>
        <dbReference type="ARBA" id="ARBA00022679"/>
    </source>
</evidence>
<feature type="transmembrane region" description="Helical" evidence="10">
    <location>
        <begin position="173"/>
        <end position="191"/>
    </location>
</feature>
<feature type="domain" description="PAC" evidence="13">
    <location>
        <begin position="569"/>
        <end position="621"/>
    </location>
</feature>
<evidence type="ECO:0000256" key="8">
    <source>
        <dbReference type="SAM" id="Coils"/>
    </source>
</evidence>
<dbReference type="InterPro" id="IPR013767">
    <property type="entry name" value="PAS_fold"/>
</dbReference>
<comment type="catalytic activity">
    <reaction evidence="1">
        <text>ATP + protein L-histidine = ADP + protein N-phospho-L-histidine.</text>
        <dbReference type="EC" id="2.7.13.3"/>
    </reaction>
</comment>
<feature type="transmembrane region" description="Helical" evidence="10">
    <location>
        <begin position="105"/>
        <end position="125"/>
    </location>
</feature>
<dbReference type="InterPro" id="IPR000014">
    <property type="entry name" value="PAS"/>
</dbReference>
<feature type="domain" description="PAC" evidence="13">
    <location>
        <begin position="818"/>
        <end position="870"/>
    </location>
</feature>
<dbReference type="SUPFAM" id="SSF55785">
    <property type="entry name" value="PYP-like sensor domain (PAS domain)"/>
    <property type="match status" value="7"/>
</dbReference>
<keyword evidence="10" id="KW-1133">Transmembrane helix</keyword>
<dbReference type="InterPro" id="IPR004358">
    <property type="entry name" value="Sig_transdc_His_kin-like_C"/>
</dbReference>
<dbReference type="FunFam" id="3.30.565.10:FF:000006">
    <property type="entry name" value="Sensor histidine kinase WalK"/>
    <property type="match status" value="1"/>
</dbReference>
<dbReference type="CDD" id="cd00082">
    <property type="entry name" value="HisKA"/>
    <property type="match status" value="1"/>
</dbReference>
<dbReference type="SMART" id="SM00086">
    <property type="entry name" value="PAC"/>
    <property type="match status" value="7"/>
</dbReference>
<evidence type="ECO:0000256" key="4">
    <source>
        <dbReference type="ARBA" id="ARBA00022553"/>
    </source>
</evidence>
<evidence type="ECO:0000313" key="14">
    <source>
        <dbReference type="EMBL" id="QIN77622.1"/>
    </source>
</evidence>
<dbReference type="InterPro" id="IPR029016">
    <property type="entry name" value="GAF-like_dom_sf"/>
</dbReference>
<dbReference type="SMART" id="SM00091">
    <property type="entry name" value="PAS"/>
    <property type="match status" value="7"/>
</dbReference>
<gene>
    <name evidence="14" type="ORF">GBA65_02890</name>
</gene>
<feature type="domain" description="PAS" evidence="12">
    <location>
        <begin position="520"/>
        <end position="565"/>
    </location>
</feature>
<feature type="domain" description="PAC" evidence="13">
    <location>
        <begin position="441"/>
        <end position="492"/>
    </location>
</feature>
<feature type="domain" description="Histidine kinase" evidence="11">
    <location>
        <begin position="1287"/>
        <end position="1510"/>
    </location>
</feature>
<dbReference type="PRINTS" id="PR00344">
    <property type="entry name" value="BCTRLSENSOR"/>
</dbReference>
<dbReference type="InterPro" id="IPR003661">
    <property type="entry name" value="HisK_dim/P_dom"/>
</dbReference>
<keyword evidence="10" id="KW-0812">Transmembrane</keyword>
<name>A0A6G8PU55_9ACTN</name>
<evidence type="ECO:0000256" key="1">
    <source>
        <dbReference type="ARBA" id="ARBA00000085"/>
    </source>
</evidence>
<dbReference type="Gene3D" id="1.10.287.130">
    <property type="match status" value="1"/>
</dbReference>
<keyword evidence="4" id="KW-0597">Phosphoprotein</keyword>
<evidence type="ECO:0000256" key="3">
    <source>
        <dbReference type="ARBA" id="ARBA00012438"/>
    </source>
</evidence>
<keyword evidence="10" id="KW-0472">Membrane</keyword>
<dbReference type="SMART" id="SM00388">
    <property type="entry name" value="HisKA"/>
    <property type="match status" value="1"/>
</dbReference>
<dbReference type="SUPFAM" id="SSF47384">
    <property type="entry name" value="Homodimeric domain of signal transducing histidine kinase"/>
    <property type="match status" value="1"/>
</dbReference>
<evidence type="ECO:0000256" key="10">
    <source>
        <dbReference type="SAM" id="Phobius"/>
    </source>
</evidence>
<feature type="domain" description="PAS" evidence="12">
    <location>
        <begin position="367"/>
        <end position="437"/>
    </location>
</feature>
<feature type="domain" description="PAC" evidence="13">
    <location>
        <begin position="1063"/>
        <end position="1119"/>
    </location>
</feature>
<dbReference type="Pfam" id="PF02518">
    <property type="entry name" value="HATPase_c"/>
    <property type="match status" value="1"/>
</dbReference>
<dbReference type="InterPro" id="IPR001610">
    <property type="entry name" value="PAC"/>
</dbReference>
<evidence type="ECO:0000256" key="6">
    <source>
        <dbReference type="ARBA" id="ARBA00022777"/>
    </source>
</evidence>
<dbReference type="InterPro" id="IPR000700">
    <property type="entry name" value="PAS-assoc_C"/>
</dbReference>
<dbReference type="SUPFAM" id="SSF55781">
    <property type="entry name" value="GAF domain-like"/>
    <property type="match status" value="1"/>
</dbReference>
<feature type="domain" description="PAS" evidence="12">
    <location>
        <begin position="871"/>
        <end position="941"/>
    </location>
</feature>
<keyword evidence="8" id="KW-0175">Coiled coil</keyword>
<comment type="subcellular location">
    <subcellularLocation>
        <location evidence="2">Cell membrane</location>
    </subcellularLocation>
</comment>
<dbReference type="KEGG" id="rmar:GBA65_02890"/>
<dbReference type="InterPro" id="IPR036890">
    <property type="entry name" value="HATPase_C_sf"/>
</dbReference>
<feature type="transmembrane region" description="Helical" evidence="10">
    <location>
        <begin position="42"/>
        <end position="59"/>
    </location>
</feature>
<dbReference type="Pfam" id="PF00989">
    <property type="entry name" value="PAS"/>
    <property type="match status" value="1"/>
</dbReference>
<feature type="compositionally biased region" description="Basic and acidic residues" evidence="9">
    <location>
        <begin position="1516"/>
        <end position="1529"/>
    </location>
</feature>
<sequence length="1529" mass="170484">MPEITSQRAMPTDENEAEPGVGFRFGASPDPTKNLLSRLRRVFLLFAVLMAVLAVPLILQANATPRLLQASAIAGLLLLISWWILGYRRERFPVAFSPLEGSVVFAVALATGVPPTALGLIYSSLMFRSLYGSLRSVVFLMLLYLAAFFGAVAAAFGFDYLDLPPTTALPEVLGLPLVAVMFHVLATTVAGRERAMSRERTLRESAAALVAALDREGVYGAALDGARALVRDVPGTRVCLAVGPPEKMTVSAAVGEGAEETEGAEVNLHDLPEPIRASLLGRRPSDVAHAGPGILPGVREALSFEPKTGSAYHVPLIVRDEFGGLLVVSSDAVLPRELKDSVNTLGSQIALALESISLTEELYRRRSEGRLHTLLQNTSDLLTVVDAEGSVLYESPSVERVLGYKPAHVTGADGFEHVHPDDLGLVRRALSDVTGEPGPTPTFEVRVRHSDGTWRTFESVGNNLLHDPDLRGIVINSRDVTERRNAEKKLTESEANLAEAQRIARLGSWEYEPGENRVSWSDEAYRIFGFAPQEFVPTFQDFFDRIHPDDRALIRENMARISRGEELRDGIRFRVVRPDGEVRLVQGHRHAEFDETGALIKMTGTMQDVTERNRAEEAMRASEAELRALFEAMNDLMVVFDGEGRCLKIAPTARSLLYRPPEEMLGKTFHELFPKEQADAFQQSVRRALEEREPNTLEYDLLIGDRQRWFEATFSPMLEDKVFAVARDITERKKSERALRESESSLAAAQRMARVGNWTIEVEEDEIRWSDEMFRIFGYAPQEFVVTYKRFVRMVHPDDRRLVQGSIREALYGDGRRHSLDYRLRRPDGEVRSLHSQYEAVLGEDGRALRLVGTSQDVTERRRAEEELRESEERYRAVIEQAGEGIFLFDPSTKRILEANLAFQRMFGYAAEELARMKVYDLIPEDPEGVDRNVARAVESGHLLVGEREYRRKDGTRIDVLVSGSVISYSGNQVVCSVIHDVTERKRAEEALQENHAILRGVAEGSTDAIFVKDGEGRYIMVNSACAELFGMPVEEVVGRRDGELFAPDAARRIAEDNRRILAAGETQTYEETLTFAGRRRTFLTTKGVRRDHRGKIAGIFGVARDITERKRAEELLQQRSAAIGASIDGIAVLDENATFTYVNDAFAEIYGYGDPERLVGKTWEALYSEEQIHWFQAHLGPTLRGEGHWRGEAVGKRRDGSSFPQEISVTTVAGSGFVCVVRDVTERKRIEEEIRRLNEDLEERVAERTAQLEAAVRESGRAAEALRGSEARLKQSNRELQDFAYVASHDLQEPLRKVRTFGDRLRTKYAAVLDDQGRDYLGRMQGSATRMQALIEDLLALSRITTMARPFAPVDLGEVAREVLSDLETRVERSGGRVEVGELPVVEADRAQMRQLFQNLIGNALKFHRPGEPPLVRVRASSPEEREAGEPGGEVYRILVEDNGIGLEEEHAERIFAPFERLHGRGSYEGTGMGLAICRRVVERHGGAISARSAPGRGTTFVVTLPAQQPEPTGNEDREQAGSDPLTR</sequence>
<keyword evidence="5" id="KW-0808">Transferase</keyword>
<feature type="domain" description="PAS" evidence="12">
    <location>
        <begin position="622"/>
        <end position="692"/>
    </location>
</feature>
<feature type="domain" description="PAS" evidence="12">
    <location>
        <begin position="1109"/>
        <end position="1157"/>
    </location>
</feature>
<feature type="region of interest" description="Disordered" evidence="9">
    <location>
        <begin position="1506"/>
        <end position="1529"/>
    </location>
</feature>
<dbReference type="PANTHER" id="PTHR43304">
    <property type="entry name" value="PHYTOCHROME-LIKE PROTEIN CPH1"/>
    <property type="match status" value="1"/>
</dbReference>
<dbReference type="SUPFAM" id="SSF55874">
    <property type="entry name" value="ATPase domain of HSP90 chaperone/DNA topoisomerase II/histidine kinase"/>
    <property type="match status" value="1"/>
</dbReference>
<dbReference type="Gene3D" id="2.10.70.100">
    <property type="match status" value="2"/>
</dbReference>
<evidence type="ECO:0000259" key="12">
    <source>
        <dbReference type="PROSITE" id="PS50112"/>
    </source>
</evidence>
<dbReference type="Gene3D" id="3.30.450.40">
    <property type="match status" value="1"/>
</dbReference>
<dbReference type="FunFam" id="3.30.450.20:FF:000088">
    <property type="entry name" value="Sensory transduction histidine kinase"/>
    <property type="match status" value="1"/>
</dbReference>
<feature type="transmembrane region" description="Helical" evidence="10">
    <location>
        <begin position="66"/>
        <end position="85"/>
    </location>
</feature>
<dbReference type="Pfam" id="PF00512">
    <property type="entry name" value="HisKA"/>
    <property type="match status" value="1"/>
</dbReference>
<feature type="domain" description="PAS" evidence="12">
    <location>
        <begin position="995"/>
        <end position="1065"/>
    </location>
</feature>
<dbReference type="InterPro" id="IPR003594">
    <property type="entry name" value="HATPase_dom"/>
</dbReference>
<evidence type="ECO:0000256" key="2">
    <source>
        <dbReference type="ARBA" id="ARBA00004236"/>
    </source>
</evidence>
<dbReference type="GO" id="GO:0005886">
    <property type="term" value="C:plasma membrane"/>
    <property type="evidence" value="ECO:0007669"/>
    <property type="project" value="UniProtKB-SubCell"/>
</dbReference>
<dbReference type="EMBL" id="CP045121">
    <property type="protein sequence ID" value="QIN77622.1"/>
    <property type="molecule type" value="Genomic_DNA"/>
</dbReference>
<dbReference type="Pfam" id="PF08448">
    <property type="entry name" value="PAS_4"/>
    <property type="match status" value="3"/>
</dbReference>
<feature type="region of interest" description="Disordered" evidence="9">
    <location>
        <begin position="1"/>
        <end position="23"/>
    </location>
</feature>
<organism evidence="14 15">
    <name type="scientific">Rubrobacter marinus</name>
    <dbReference type="NCBI Taxonomy" id="2653852"/>
    <lineage>
        <taxon>Bacteria</taxon>
        <taxon>Bacillati</taxon>
        <taxon>Actinomycetota</taxon>
        <taxon>Rubrobacteria</taxon>
        <taxon>Rubrobacterales</taxon>
        <taxon>Rubrobacteraceae</taxon>
        <taxon>Rubrobacter</taxon>
    </lineage>
</organism>
<proteinExistence type="predicted"/>
<evidence type="ECO:0000256" key="7">
    <source>
        <dbReference type="ARBA" id="ARBA00023012"/>
    </source>
</evidence>
<feature type="transmembrane region" description="Helical" evidence="10">
    <location>
        <begin position="137"/>
        <end position="161"/>
    </location>
</feature>
<dbReference type="Gene3D" id="3.30.450.20">
    <property type="entry name" value="PAS domain"/>
    <property type="match status" value="7"/>
</dbReference>
<feature type="domain" description="PAS" evidence="12">
    <location>
        <begin position="769"/>
        <end position="814"/>
    </location>
</feature>
<dbReference type="InterPro" id="IPR013656">
    <property type="entry name" value="PAS_4"/>
</dbReference>
<dbReference type="NCBIfam" id="TIGR00229">
    <property type="entry name" value="sensory_box"/>
    <property type="match status" value="7"/>
</dbReference>
<dbReference type="Proteomes" id="UP000502706">
    <property type="component" value="Chromosome"/>
</dbReference>
<evidence type="ECO:0000313" key="15">
    <source>
        <dbReference type="Proteomes" id="UP000502706"/>
    </source>
</evidence>
<dbReference type="Gene3D" id="3.30.565.10">
    <property type="entry name" value="Histidine kinase-like ATPase, C-terminal domain"/>
    <property type="match status" value="1"/>
</dbReference>
<reference evidence="14 15" key="1">
    <citation type="submission" date="2019-10" db="EMBL/GenBank/DDBJ databases">
        <title>Rubrobacter sp nov SCSIO 52915 isolated from a deep-sea sediment in the South China Sea.</title>
        <authorList>
            <person name="Chen R.W."/>
        </authorList>
    </citation>
    <scope>NUCLEOTIDE SEQUENCE [LARGE SCALE GENOMIC DNA]</scope>
    <source>
        <strain evidence="14 15">SCSIO 52915</strain>
    </source>
</reference>
<feature type="domain" description="PAC" evidence="13">
    <location>
        <begin position="944"/>
        <end position="994"/>
    </location>
</feature>
<dbReference type="InterPro" id="IPR005467">
    <property type="entry name" value="His_kinase_dom"/>
</dbReference>
<dbReference type="Pfam" id="PF08447">
    <property type="entry name" value="PAS_3"/>
    <property type="match status" value="3"/>
</dbReference>
<dbReference type="RefSeq" id="WP_166395303.1">
    <property type="nucleotide sequence ID" value="NZ_CP045121.1"/>
</dbReference>
<evidence type="ECO:0000259" key="13">
    <source>
        <dbReference type="PROSITE" id="PS50113"/>
    </source>
</evidence>
<dbReference type="InterPro" id="IPR052162">
    <property type="entry name" value="Sensor_kinase/Photoreceptor"/>
</dbReference>
<dbReference type="InterPro" id="IPR036097">
    <property type="entry name" value="HisK_dim/P_sf"/>
</dbReference>
<dbReference type="PROSITE" id="PS50113">
    <property type="entry name" value="PAC"/>
    <property type="match status" value="5"/>
</dbReference>
<keyword evidence="6" id="KW-0418">Kinase</keyword>
<accession>A0A6G8PU55</accession>
<protein>
    <recommendedName>
        <fullName evidence="3">histidine kinase</fullName>
        <ecNumber evidence="3">2.7.13.3</ecNumber>
    </recommendedName>
</protein>
<dbReference type="GO" id="GO:0006355">
    <property type="term" value="P:regulation of DNA-templated transcription"/>
    <property type="evidence" value="ECO:0007669"/>
    <property type="project" value="InterPro"/>
</dbReference>
<dbReference type="PANTHER" id="PTHR43304:SF1">
    <property type="entry name" value="PAC DOMAIN-CONTAINING PROTEIN"/>
    <property type="match status" value="1"/>
</dbReference>
<evidence type="ECO:0000259" key="11">
    <source>
        <dbReference type="PROSITE" id="PS50109"/>
    </source>
</evidence>
<dbReference type="EC" id="2.7.13.3" evidence="3"/>
<dbReference type="InterPro" id="IPR035965">
    <property type="entry name" value="PAS-like_dom_sf"/>
</dbReference>
<keyword evidence="7" id="KW-0902">Two-component regulatory system</keyword>
<evidence type="ECO:0000256" key="9">
    <source>
        <dbReference type="SAM" id="MobiDB-lite"/>
    </source>
</evidence>